<keyword evidence="2" id="KW-0521">NADP</keyword>
<evidence type="ECO:0000256" key="1">
    <source>
        <dbReference type="ARBA" id="ARBA00006484"/>
    </source>
</evidence>
<dbReference type="STRING" id="1745343.A0A2J6QCE4"/>
<dbReference type="SUPFAM" id="SSF51735">
    <property type="entry name" value="NAD(P)-binding Rossmann-fold domains"/>
    <property type="match status" value="1"/>
</dbReference>
<dbReference type="PRINTS" id="PR00081">
    <property type="entry name" value="GDHRDH"/>
</dbReference>
<accession>A0A2J6QCE4</accession>
<organism evidence="4 5">
    <name type="scientific">Hyaloscypha hepaticicola</name>
    <dbReference type="NCBI Taxonomy" id="2082293"/>
    <lineage>
        <taxon>Eukaryota</taxon>
        <taxon>Fungi</taxon>
        <taxon>Dikarya</taxon>
        <taxon>Ascomycota</taxon>
        <taxon>Pezizomycotina</taxon>
        <taxon>Leotiomycetes</taxon>
        <taxon>Helotiales</taxon>
        <taxon>Hyaloscyphaceae</taxon>
        <taxon>Hyaloscypha</taxon>
    </lineage>
</organism>
<gene>
    <name evidence="4" type="ORF">NA56DRAFT_596618</name>
</gene>
<dbReference type="CDD" id="cd05233">
    <property type="entry name" value="SDR_c"/>
    <property type="match status" value="1"/>
</dbReference>
<dbReference type="InterPro" id="IPR036291">
    <property type="entry name" value="NAD(P)-bd_dom_sf"/>
</dbReference>
<dbReference type="Gene3D" id="3.40.50.720">
    <property type="entry name" value="NAD(P)-binding Rossmann-like Domain"/>
    <property type="match status" value="1"/>
</dbReference>
<dbReference type="PANTHER" id="PTHR43618:SF13">
    <property type="entry name" value="CHAIN DEHYDROGENASE, PUTATIVE (AFU_ORTHOLOGUE AFUA_1G17650)-RELATED"/>
    <property type="match status" value="1"/>
</dbReference>
<dbReference type="AlphaFoldDB" id="A0A2J6QCE4"/>
<evidence type="ECO:0000313" key="5">
    <source>
        <dbReference type="Proteomes" id="UP000235672"/>
    </source>
</evidence>
<comment type="similarity">
    <text evidence="1">Belongs to the short-chain dehydrogenases/reductases (SDR) family.</text>
</comment>
<evidence type="ECO:0000256" key="3">
    <source>
        <dbReference type="ARBA" id="ARBA00023002"/>
    </source>
</evidence>
<dbReference type="InterPro" id="IPR002347">
    <property type="entry name" value="SDR_fam"/>
</dbReference>
<dbReference type="GO" id="GO:0016491">
    <property type="term" value="F:oxidoreductase activity"/>
    <property type="evidence" value="ECO:0007669"/>
    <property type="project" value="UniProtKB-KW"/>
</dbReference>
<keyword evidence="3" id="KW-0560">Oxidoreductase</keyword>
<name>A0A2J6QCE4_9HELO</name>
<sequence>MPPLLSHQSVALVTASSAGLGAATAKALASSGVRVIVNYFSSPDKAENLLKELEQLEPKSTAEKDQGPRFIAIKADVSQKTELVRLVDESVAAMGRLDLVVSNQGWTRIRNFYDLDENVDEGDWDRCFNMNVKSHLFLFHAARKHLEKSGGSFITVASLAGVKPSGSSVAYSVTKAAQIHLMKSLALIAGPIRVNSVSPGVLMTDWGKQFPASKIESVTARSPLKRIATVEDVAQQILCLANSASTTGTNSVLDAGLSI</sequence>
<reference evidence="4 5" key="1">
    <citation type="submission" date="2016-05" db="EMBL/GenBank/DDBJ databases">
        <title>A degradative enzymes factory behind the ericoid mycorrhizal symbiosis.</title>
        <authorList>
            <consortium name="DOE Joint Genome Institute"/>
            <person name="Martino E."/>
            <person name="Morin E."/>
            <person name="Grelet G."/>
            <person name="Kuo A."/>
            <person name="Kohler A."/>
            <person name="Daghino S."/>
            <person name="Barry K."/>
            <person name="Choi C."/>
            <person name="Cichocki N."/>
            <person name="Clum A."/>
            <person name="Copeland A."/>
            <person name="Hainaut M."/>
            <person name="Haridas S."/>
            <person name="Labutti K."/>
            <person name="Lindquist E."/>
            <person name="Lipzen A."/>
            <person name="Khouja H.-R."/>
            <person name="Murat C."/>
            <person name="Ohm R."/>
            <person name="Olson A."/>
            <person name="Spatafora J."/>
            <person name="Veneault-Fourrey C."/>
            <person name="Henrissat B."/>
            <person name="Grigoriev I."/>
            <person name="Martin F."/>
            <person name="Perotto S."/>
        </authorList>
    </citation>
    <scope>NUCLEOTIDE SEQUENCE [LARGE SCALE GENOMIC DNA]</scope>
    <source>
        <strain evidence="4 5">UAMH 7357</strain>
    </source>
</reference>
<dbReference type="PANTHER" id="PTHR43618">
    <property type="entry name" value="7-ALPHA-HYDROXYSTEROID DEHYDROGENASE"/>
    <property type="match status" value="1"/>
</dbReference>
<dbReference type="EMBL" id="KZ613474">
    <property type="protein sequence ID" value="PMD23933.1"/>
    <property type="molecule type" value="Genomic_DNA"/>
</dbReference>
<evidence type="ECO:0000256" key="2">
    <source>
        <dbReference type="ARBA" id="ARBA00022857"/>
    </source>
</evidence>
<dbReference type="Proteomes" id="UP000235672">
    <property type="component" value="Unassembled WGS sequence"/>
</dbReference>
<dbReference type="OrthoDB" id="37659at2759"/>
<proteinExistence type="inferred from homology"/>
<dbReference type="InterPro" id="IPR052178">
    <property type="entry name" value="Sec_Metab_Biosynth_SDR"/>
</dbReference>
<keyword evidence="5" id="KW-1185">Reference proteome</keyword>
<protein>
    <submittedName>
        <fullName evidence="4">NAD(P)-binding protein</fullName>
    </submittedName>
</protein>
<dbReference type="Pfam" id="PF13561">
    <property type="entry name" value="adh_short_C2"/>
    <property type="match status" value="1"/>
</dbReference>
<evidence type="ECO:0000313" key="4">
    <source>
        <dbReference type="EMBL" id="PMD23933.1"/>
    </source>
</evidence>